<dbReference type="GO" id="GO:0005789">
    <property type="term" value="C:endoplasmic reticulum membrane"/>
    <property type="evidence" value="ECO:0007669"/>
    <property type="project" value="UniProtKB-SubCell"/>
</dbReference>
<keyword evidence="5" id="KW-0256">Endoplasmic reticulum</keyword>
<dbReference type="EMBL" id="SBJO01000251">
    <property type="protein sequence ID" value="KAF9761864.1"/>
    <property type="molecule type" value="Genomic_DNA"/>
</dbReference>
<feature type="coiled-coil region" evidence="6">
    <location>
        <begin position="106"/>
        <end position="195"/>
    </location>
</feature>
<gene>
    <name evidence="8" type="ORF">NGRA_2369</name>
</gene>
<feature type="domain" description="BAP29/BAP31 transmembrane" evidence="7">
    <location>
        <begin position="80"/>
        <end position="116"/>
    </location>
</feature>
<dbReference type="SUPFAM" id="SSF161270">
    <property type="entry name" value="PspA lactotransferrin-binding region"/>
    <property type="match status" value="1"/>
</dbReference>
<evidence type="ECO:0000256" key="2">
    <source>
        <dbReference type="ARBA" id="ARBA00022692"/>
    </source>
</evidence>
<reference evidence="8 9" key="1">
    <citation type="journal article" date="2020" name="Genome Biol. Evol.">
        <title>Comparative genomics of strictly vertically transmitted, feminizing microsporidia endosymbionts of amphipod crustaceans.</title>
        <authorList>
            <person name="Cormier A."/>
            <person name="Chebbi M.A."/>
            <person name="Giraud I."/>
            <person name="Wattier R."/>
            <person name="Teixeira M."/>
            <person name="Gilbert C."/>
            <person name="Rigaud T."/>
            <person name="Cordaux R."/>
        </authorList>
    </citation>
    <scope>NUCLEOTIDE SEQUENCE [LARGE SCALE GENOMIC DNA]</scope>
    <source>
        <strain evidence="8 9">Ou3-Ou53</strain>
    </source>
</reference>
<sequence>MGITTHLVQSILYTEMAIFTLLILPLPKYISRQFIVMFHESKFSRVFTNILWVLYTMVFILFVDSIYRQYSTVEDRFLSYHTERNFYLTGFTLYLALIFRMFTQMLSKLQKEEQSAKILKKQALNQKTFVDDLMKKIESKDEKILELETETKDLNKKILSVEVLLKQYKNNQNEYFSLLEKYNDLENKMRKETKKSK</sequence>
<name>A0A9P6GWQ9_9MICR</name>
<keyword evidence="4 5" id="KW-0472">Membrane</keyword>
<evidence type="ECO:0000313" key="8">
    <source>
        <dbReference type="EMBL" id="KAF9761864.1"/>
    </source>
</evidence>
<evidence type="ECO:0000313" key="9">
    <source>
        <dbReference type="Proteomes" id="UP000740883"/>
    </source>
</evidence>
<evidence type="ECO:0000256" key="3">
    <source>
        <dbReference type="ARBA" id="ARBA00022989"/>
    </source>
</evidence>
<keyword evidence="5" id="KW-0813">Transport</keyword>
<dbReference type="PANTHER" id="PTHR12701">
    <property type="entry name" value="BCR-ASSOCIATED PROTEIN, BAP"/>
    <property type="match status" value="1"/>
</dbReference>
<dbReference type="InterPro" id="IPR008417">
    <property type="entry name" value="BAP29/BAP31"/>
</dbReference>
<dbReference type="Pfam" id="PF05529">
    <property type="entry name" value="Bap31"/>
    <property type="match status" value="2"/>
</dbReference>
<dbReference type="AlphaFoldDB" id="A0A9P6GWQ9"/>
<evidence type="ECO:0000256" key="6">
    <source>
        <dbReference type="SAM" id="Coils"/>
    </source>
</evidence>
<keyword evidence="5" id="KW-0931">ER-Golgi transport</keyword>
<comment type="function">
    <text evidence="5">May play a role in anterograde transport of membrane proteins from the endoplasmic reticulum to the Golgi.</text>
</comment>
<feature type="transmembrane region" description="Helical" evidence="5">
    <location>
        <begin position="6"/>
        <end position="26"/>
    </location>
</feature>
<dbReference type="GO" id="GO:0070973">
    <property type="term" value="P:protein localization to endoplasmic reticulum exit site"/>
    <property type="evidence" value="ECO:0007669"/>
    <property type="project" value="UniProtKB-UniRule"/>
</dbReference>
<keyword evidence="9" id="KW-1185">Reference proteome</keyword>
<evidence type="ECO:0000256" key="4">
    <source>
        <dbReference type="ARBA" id="ARBA00023136"/>
    </source>
</evidence>
<protein>
    <recommendedName>
        <fullName evidence="5">Endoplasmic reticulum transmembrane protein</fullName>
    </recommendedName>
</protein>
<dbReference type="Proteomes" id="UP000740883">
    <property type="component" value="Unassembled WGS sequence"/>
</dbReference>
<keyword evidence="5" id="KW-0653">Protein transport</keyword>
<dbReference type="PANTHER" id="PTHR12701:SF20">
    <property type="entry name" value="ENDOPLASMIC RETICULUM TRANSMEMBRANE PROTEIN"/>
    <property type="match status" value="1"/>
</dbReference>
<comment type="subcellular location">
    <subcellularLocation>
        <location evidence="5">Endoplasmic reticulum membrane</location>
        <topology evidence="5">Multi-pass membrane protein</topology>
    </subcellularLocation>
    <subcellularLocation>
        <location evidence="1">Membrane</location>
        <topology evidence="1">Multi-pass membrane protein</topology>
    </subcellularLocation>
</comment>
<dbReference type="InterPro" id="IPR040463">
    <property type="entry name" value="BAP29/BAP31_N"/>
</dbReference>
<evidence type="ECO:0000256" key="5">
    <source>
        <dbReference type="RuleBase" id="RU367026"/>
    </source>
</evidence>
<evidence type="ECO:0000259" key="7">
    <source>
        <dbReference type="Pfam" id="PF05529"/>
    </source>
</evidence>
<accession>A0A9P6GWQ9</accession>
<keyword evidence="3 5" id="KW-1133">Transmembrane helix</keyword>
<dbReference type="GO" id="GO:0006888">
    <property type="term" value="P:endoplasmic reticulum to Golgi vesicle-mediated transport"/>
    <property type="evidence" value="ECO:0007669"/>
    <property type="project" value="UniProtKB-UniRule"/>
</dbReference>
<dbReference type="OrthoDB" id="435607at2759"/>
<comment type="similarity">
    <text evidence="5">Belongs to the BCAP29/BCAP31 family.</text>
</comment>
<comment type="caution">
    <text evidence="8">The sequence shown here is derived from an EMBL/GenBank/DDBJ whole genome shotgun (WGS) entry which is preliminary data.</text>
</comment>
<feature type="domain" description="BAP29/BAP31 transmembrane" evidence="7">
    <location>
        <begin position="1"/>
        <end position="71"/>
    </location>
</feature>
<proteinExistence type="inferred from homology"/>
<keyword evidence="6" id="KW-0175">Coiled coil</keyword>
<organism evidence="8 9">
    <name type="scientific">Nosema granulosis</name>
    <dbReference type="NCBI Taxonomy" id="83296"/>
    <lineage>
        <taxon>Eukaryota</taxon>
        <taxon>Fungi</taxon>
        <taxon>Fungi incertae sedis</taxon>
        <taxon>Microsporidia</taxon>
        <taxon>Nosematidae</taxon>
        <taxon>Nosema</taxon>
    </lineage>
</organism>
<evidence type="ECO:0000256" key="1">
    <source>
        <dbReference type="ARBA" id="ARBA00004141"/>
    </source>
</evidence>
<keyword evidence="2 5" id="KW-0812">Transmembrane</keyword>
<feature type="transmembrane region" description="Helical" evidence="5">
    <location>
        <begin position="86"/>
        <end position="103"/>
    </location>
</feature>
<feature type="transmembrane region" description="Helical" evidence="5">
    <location>
        <begin position="46"/>
        <end position="66"/>
    </location>
</feature>
<dbReference type="GO" id="GO:0006886">
    <property type="term" value="P:intracellular protein transport"/>
    <property type="evidence" value="ECO:0007669"/>
    <property type="project" value="UniProtKB-UniRule"/>
</dbReference>